<dbReference type="GO" id="GO:0005524">
    <property type="term" value="F:ATP binding"/>
    <property type="evidence" value="ECO:0007669"/>
    <property type="project" value="UniProtKB-KW"/>
</dbReference>
<dbReference type="FunFam" id="3.40.50.300:FF:000854">
    <property type="entry name" value="Multidrug ABC transporter ATP-binding protein"/>
    <property type="match status" value="1"/>
</dbReference>
<feature type="domain" description="ABC transporter" evidence="10">
    <location>
        <begin position="333"/>
        <end position="568"/>
    </location>
</feature>
<comment type="subcellular location">
    <subcellularLocation>
        <location evidence="1">Cell membrane</location>
        <topology evidence="1">Multi-pass membrane protein</topology>
    </subcellularLocation>
</comment>
<evidence type="ECO:0000259" key="11">
    <source>
        <dbReference type="PROSITE" id="PS50929"/>
    </source>
</evidence>
<dbReference type="PROSITE" id="PS50929">
    <property type="entry name" value="ABC_TM1F"/>
    <property type="match status" value="1"/>
</dbReference>
<dbReference type="Gene3D" id="1.20.1560.10">
    <property type="entry name" value="ABC transporter type 1, transmembrane domain"/>
    <property type="match status" value="1"/>
</dbReference>
<accession>A0A8J6JKI5</accession>
<evidence type="ECO:0000256" key="2">
    <source>
        <dbReference type="ARBA" id="ARBA00022448"/>
    </source>
</evidence>
<evidence type="ECO:0000256" key="6">
    <source>
        <dbReference type="ARBA" id="ARBA00022840"/>
    </source>
</evidence>
<dbReference type="SMART" id="SM00382">
    <property type="entry name" value="AAA"/>
    <property type="match status" value="1"/>
</dbReference>
<feature type="domain" description="ABC transmembrane type-1" evidence="11">
    <location>
        <begin position="16"/>
        <end position="298"/>
    </location>
</feature>
<keyword evidence="4 9" id="KW-0812">Transmembrane</keyword>
<dbReference type="GO" id="GO:0016887">
    <property type="term" value="F:ATP hydrolysis activity"/>
    <property type="evidence" value="ECO:0007669"/>
    <property type="project" value="InterPro"/>
</dbReference>
<evidence type="ECO:0000256" key="7">
    <source>
        <dbReference type="ARBA" id="ARBA00022989"/>
    </source>
</evidence>
<dbReference type="InterPro" id="IPR003593">
    <property type="entry name" value="AAA+_ATPase"/>
</dbReference>
<dbReference type="SUPFAM" id="SSF90123">
    <property type="entry name" value="ABC transporter transmembrane region"/>
    <property type="match status" value="1"/>
</dbReference>
<evidence type="ECO:0000256" key="8">
    <source>
        <dbReference type="ARBA" id="ARBA00023136"/>
    </source>
</evidence>
<keyword evidence="2" id="KW-0813">Transport</keyword>
<dbReference type="GO" id="GO:0015421">
    <property type="term" value="F:ABC-type oligopeptide transporter activity"/>
    <property type="evidence" value="ECO:0007669"/>
    <property type="project" value="TreeGrafter"/>
</dbReference>
<feature type="transmembrane region" description="Helical" evidence="9">
    <location>
        <begin position="156"/>
        <end position="174"/>
    </location>
</feature>
<keyword evidence="13" id="KW-1185">Reference proteome</keyword>
<dbReference type="InterPro" id="IPR003439">
    <property type="entry name" value="ABC_transporter-like_ATP-bd"/>
</dbReference>
<evidence type="ECO:0000256" key="4">
    <source>
        <dbReference type="ARBA" id="ARBA00022692"/>
    </source>
</evidence>
<keyword evidence="3" id="KW-1003">Cell membrane</keyword>
<dbReference type="InterPro" id="IPR011527">
    <property type="entry name" value="ABC1_TM_dom"/>
</dbReference>
<dbReference type="Pfam" id="PF00005">
    <property type="entry name" value="ABC_tran"/>
    <property type="match status" value="1"/>
</dbReference>
<dbReference type="InterPro" id="IPR027417">
    <property type="entry name" value="P-loop_NTPase"/>
</dbReference>
<evidence type="ECO:0000256" key="9">
    <source>
        <dbReference type="SAM" id="Phobius"/>
    </source>
</evidence>
<dbReference type="PANTHER" id="PTHR43394:SF1">
    <property type="entry name" value="ATP-BINDING CASSETTE SUB-FAMILY B MEMBER 10, MITOCHONDRIAL"/>
    <property type="match status" value="1"/>
</dbReference>
<keyword evidence="8 9" id="KW-0472">Membrane</keyword>
<dbReference type="EMBL" id="JACOPQ010000002">
    <property type="protein sequence ID" value="MBC5735900.1"/>
    <property type="molecule type" value="Genomic_DNA"/>
</dbReference>
<sequence>MKYFKQFFRRHRGRAVLAALLLLGQVMGTLLIPALIADVVDRGILRGNMDAILRTGVQMLVVAVLASAVAAWGSWVTSDLSALFGREMRSKLLRKSQELSIQQFGAVGVSSMITRSTSDITNLQQTLGMMLQMAVPAPIIVAASTVMTAMVSPVMALIQVGFMAVLLIAAGVVLKKSNALSRSIQVRLDRINRVLREAITGARVIRAFGNEAYEEERSGGAYESYADNMIRLNKLFAVFIPVVWLLMGALIAVVLGIGGALTLGGTMEVGQITAVTEYSTLTMAYLIMAASAMTTLPKARACLDRLQELLDMQSAVADTAAVPAEPVHTAAVVEFDHVTFSYPGAEEPVLRDLSFTMYPGQTTAVIGSTGSGKSTLADLLLRLHDVGDGRIRLGGVDVRQLSQTELRGAIGCVPQKAFLFSGTIADNLRMGRPDASDGELWEALRVAQAEDFVRRLPQGLGAPVSQGGANFSGGQRQRLSIARALVKRADVFLFDDSFSALDVKTDAALRRALRRSVTAPAKLIIAQRVSTILDADQILVLDEGRLAGAGTHSELLEHCPIYRAIAESQMNRKEA</sequence>
<evidence type="ECO:0000256" key="5">
    <source>
        <dbReference type="ARBA" id="ARBA00022741"/>
    </source>
</evidence>
<feature type="transmembrane region" description="Helical" evidence="9">
    <location>
        <begin position="130"/>
        <end position="150"/>
    </location>
</feature>
<evidence type="ECO:0000256" key="3">
    <source>
        <dbReference type="ARBA" id="ARBA00022475"/>
    </source>
</evidence>
<dbReference type="Proteomes" id="UP000607645">
    <property type="component" value="Unassembled WGS sequence"/>
</dbReference>
<protein>
    <submittedName>
        <fullName evidence="12">ABC transporter ATP-binding protein</fullName>
    </submittedName>
</protein>
<gene>
    <name evidence="12" type="ORF">H8S62_02590</name>
</gene>
<organism evidence="12 13">
    <name type="scientific">Lawsonibacter faecis</name>
    <dbReference type="NCBI Taxonomy" id="2763052"/>
    <lineage>
        <taxon>Bacteria</taxon>
        <taxon>Bacillati</taxon>
        <taxon>Bacillota</taxon>
        <taxon>Clostridia</taxon>
        <taxon>Eubacteriales</taxon>
        <taxon>Oscillospiraceae</taxon>
        <taxon>Lawsonibacter</taxon>
    </lineage>
</organism>
<reference evidence="12" key="1">
    <citation type="submission" date="2020-08" db="EMBL/GenBank/DDBJ databases">
        <title>Genome public.</title>
        <authorList>
            <person name="Liu C."/>
            <person name="Sun Q."/>
        </authorList>
    </citation>
    <scope>NUCLEOTIDE SEQUENCE</scope>
    <source>
        <strain evidence="12">NSJ-52</strain>
    </source>
</reference>
<dbReference type="Gene3D" id="3.40.50.300">
    <property type="entry name" value="P-loop containing nucleotide triphosphate hydrolases"/>
    <property type="match status" value="1"/>
</dbReference>
<keyword evidence="7 9" id="KW-1133">Transmembrane helix</keyword>
<comment type="caution">
    <text evidence="12">The sequence shown here is derived from an EMBL/GenBank/DDBJ whole genome shotgun (WGS) entry which is preliminary data.</text>
</comment>
<proteinExistence type="predicted"/>
<feature type="transmembrane region" description="Helical" evidence="9">
    <location>
        <begin position="235"/>
        <end position="258"/>
    </location>
</feature>
<evidence type="ECO:0000313" key="12">
    <source>
        <dbReference type="EMBL" id="MBC5735900.1"/>
    </source>
</evidence>
<dbReference type="InterPro" id="IPR039421">
    <property type="entry name" value="Type_1_exporter"/>
</dbReference>
<evidence type="ECO:0000259" key="10">
    <source>
        <dbReference type="PROSITE" id="PS50893"/>
    </source>
</evidence>
<dbReference type="CDD" id="cd18548">
    <property type="entry name" value="ABC_6TM_Tm287_like"/>
    <property type="match status" value="1"/>
</dbReference>
<dbReference type="RefSeq" id="WP_186918379.1">
    <property type="nucleotide sequence ID" value="NZ_JACOPQ010000002.1"/>
</dbReference>
<dbReference type="InterPro" id="IPR017871">
    <property type="entry name" value="ABC_transporter-like_CS"/>
</dbReference>
<dbReference type="GO" id="GO:0005886">
    <property type="term" value="C:plasma membrane"/>
    <property type="evidence" value="ECO:0007669"/>
    <property type="project" value="UniProtKB-SubCell"/>
</dbReference>
<keyword evidence="6 12" id="KW-0067">ATP-binding</keyword>
<dbReference type="PROSITE" id="PS50893">
    <property type="entry name" value="ABC_TRANSPORTER_2"/>
    <property type="match status" value="1"/>
</dbReference>
<dbReference type="InterPro" id="IPR036640">
    <property type="entry name" value="ABC1_TM_sf"/>
</dbReference>
<dbReference type="AlphaFoldDB" id="A0A8J6JKI5"/>
<name>A0A8J6JKI5_9FIRM</name>
<dbReference type="Pfam" id="PF00664">
    <property type="entry name" value="ABC_membrane"/>
    <property type="match status" value="1"/>
</dbReference>
<feature type="transmembrane region" description="Helical" evidence="9">
    <location>
        <begin position="61"/>
        <end position="85"/>
    </location>
</feature>
<dbReference type="PANTHER" id="PTHR43394">
    <property type="entry name" value="ATP-DEPENDENT PERMEASE MDL1, MITOCHONDRIAL"/>
    <property type="match status" value="1"/>
</dbReference>
<keyword evidence="5" id="KW-0547">Nucleotide-binding</keyword>
<evidence type="ECO:0000313" key="13">
    <source>
        <dbReference type="Proteomes" id="UP000607645"/>
    </source>
</evidence>
<evidence type="ECO:0000256" key="1">
    <source>
        <dbReference type="ARBA" id="ARBA00004651"/>
    </source>
</evidence>
<dbReference type="PROSITE" id="PS00211">
    <property type="entry name" value="ABC_TRANSPORTER_1"/>
    <property type="match status" value="1"/>
</dbReference>
<dbReference type="SUPFAM" id="SSF52540">
    <property type="entry name" value="P-loop containing nucleoside triphosphate hydrolases"/>
    <property type="match status" value="1"/>
</dbReference>